<evidence type="ECO:0000313" key="2">
    <source>
        <dbReference type="Proteomes" id="UP000028931"/>
    </source>
</evidence>
<dbReference type="Proteomes" id="UP000028931">
    <property type="component" value="Chromosome"/>
</dbReference>
<dbReference type="AlphaFoldDB" id="A0A077F955"/>
<protein>
    <recommendedName>
        <fullName evidence="3">DUF3168 domain-containing protein</fullName>
    </recommendedName>
</protein>
<gene>
    <name evidence="1" type="ORF">PSAKL28_17100</name>
</gene>
<dbReference type="Gene3D" id="3.30.2000.30">
    <property type="match status" value="1"/>
</dbReference>
<organism evidence="1 2">
    <name type="scientific">Pseudomonas alkylphenolica</name>
    <dbReference type="NCBI Taxonomy" id="237609"/>
    <lineage>
        <taxon>Bacteria</taxon>
        <taxon>Pseudomonadati</taxon>
        <taxon>Pseudomonadota</taxon>
        <taxon>Gammaproteobacteria</taxon>
        <taxon>Pseudomonadales</taxon>
        <taxon>Pseudomonadaceae</taxon>
        <taxon>Pseudomonas</taxon>
    </lineage>
</organism>
<sequence length="128" mass="14119">MADPSVALQEALFARLEAEVSCPIFDGVPMNTAKPYVSIDREISTNIRPIAGRKREQRLIYLSVWSDAIGQAEVKRINGEIINALDERRLPLATGRAVSVRVEQADAQRDADGVTYQGSITVRVITTH</sequence>
<proteinExistence type="predicted"/>
<dbReference type="RefSeq" id="WP_038609044.1">
    <property type="nucleotide sequence ID" value="NZ_CP009048.1"/>
</dbReference>
<name>A0A077F955_9PSED</name>
<evidence type="ECO:0000313" key="1">
    <source>
        <dbReference type="EMBL" id="AIL60935.1"/>
    </source>
</evidence>
<dbReference type="InterPro" id="IPR021508">
    <property type="entry name" value="Gp17-like"/>
</dbReference>
<dbReference type="Pfam" id="PF11367">
    <property type="entry name" value="Tail_completion_gp17"/>
    <property type="match status" value="1"/>
</dbReference>
<dbReference type="EMBL" id="CP009048">
    <property type="protein sequence ID" value="AIL60935.1"/>
    <property type="molecule type" value="Genomic_DNA"/>
</dbReference>
<accession>A0A077F955</accession>
<reference evidence="1 2" key="1">
    <citation type="submission" date="2014-07" db="EMBL/GenBank/DDBJ databases">
        <authorList>
            <person name="Lee K."/>
            <person name="Lim J.Y."/>
            <person name="Hwang I."/>
        </authorList>
    </citation>
    <scope>NUCLEOTIDE SEQUENCE [LARGE SCALE GENOMIC DNA]</scope>
    <source>
        <strain evidence="1 2">KL28</strain>
    </source>
</reference>
<dbReference type="HOGENOM" id="CLU_126531_2_0_6"/>
<dbReference type="KEGG" id="palk:PSAKL28_17100"/>
<dbReference type="InterPro" id="IPR053745">
    <property type="entry name" value="Viral_Tail_Comp_sf"/>
</dbReference>
<evidence type="ECO:0008006" key="3">
    <source>
        <dbReference type="Google" id="ProtNLM"/>
    </source>
</evidence>
<dbReference type="OrthoDB" id="6957354at2"/>